<gene>
    <name evidence="1" type="ORF">NCI00_18700</name>
</gene>
<dbReference type="RefSeq" id="WP_253530042.1">
    <property type="nucleotide sequence ID" value="NZ_JAMZEL010000008.1"/>
</dbReference>
<comment type="caution">
    <text evidence="1">The sequence shown here is derived from an EMBL/GenBank/DDBJ whole genome shotgun (WGS) entry which is preliminary data.</text>
</comment>
<protein>
    <submittedName>
        <fullName evidence="1">Uncharacterized protein</fullName>
    </submittedName>
</protein>
<evidence type="ECO:0000313" key="1">
    <source>
        <dbReference type="EMBL" id="MCP1384475.1"/>
    </source>
</evidence>
<reference evidence="1 2" key="1">
    <citation type="submission" date="2022-06" db="EMBL/GenBank/DDBJ databases">
        <title>Runella sp. S5 genome sequencing.</title>
        <authorList>
            <person name="Park S."/>
        </authorList>
    </citation>
    <scope>NUCLEOTIDE SEQUENCE [LARGE SCALE GENOMIC DNA]</scope>
    <source>
        <strain evidence="1 2">S5</strain>
    </source>
</reference>
<dbReference type="EMBL" id="JAMZEL010000008">
    <property type="protein sequence ID" value="MCP1384475.1"/>
    <property type="molecule type" value="Genomic_DNA"/>
</dbReference>
<dbReference type="Proteomes" id="UP001204772">
    <property type="component" value="Unassembled WGS sequence"/>
</dbReference>
<organism evidence="1 2">
    <name type="scientific">Runella salmonicolor</name>
    <dbReference type="NCBI Taxonomy" id="2950278"/>
    <lineage>
        <taxon>Bacteria</taxon>
        <taxon>Pseudomonadati</taxon>
        <taxon>Bacteroidota</taxon>
        <taxon>Cytophagia</taxon>
        <taxon>Cytophagales</taxon>
        <taxon>Spirosomataceae</taxon>
        <taxon>Runella</taxon>
    </lineage>
</organism>
<sequence>MPQFEYRLRYARKVVKNTITAVNFRAAFRYAAHLADPDGERCLGVSVKAAPTPMPFPMSNN</sequence>
<accession>A0ABT1FRS7</accession>
<keyword evidence="2" id="KW-1185">Reference proteome</keyword>
<name>A0ABT1FRS7_9BACT</name>
<proteinExistence type="predicted"/>
<evidence type="ECO:0000313" key="2">
    <source>
        <dbReference type="Proteomes" id="UP001204772"/>
    </source>
</evidence>